<accession>A0A8J7IFN7</accession>
<dbReference type="PROSITE" id="PS51257">
    <property type="entry name" value="PROKAR_LIPOPROTEIN"/>
    <property type="match status" value="1"/>
</dbReference>
<dbReference type="SUPFAM" id="SSF55486">
    <property type="entry name" value="Metalloproteases ('zincins'), catalytic domain"/>
    <property type="match status" value="1"/>
</dbReference>
<protein>
    <submittedName>
        <fullName evidence="2">Membrane metalloprotease</fullName>
    </submittedName>
</protein>
<dbReference type="InterPro" id="IPR024079">
    <property type="entry name" value="MetalloPept_cat_dom_sf"/>
</dbReference>
<keyword evidence="1" id="KW-0732">Signal</keyword>
<dbReference type="AlphaFoldDB" id="A0A8J7IFN7"/>
<keyword evidence="2" id="KW-0645">Protease</keyword>
<keyword evidence="2" id="KW-0378">Hydrolase</keyword>
<evidence type="ECO:0000313" key="2">
    <source>
        <dbReference type="EMBL" id="MBJ6366933.1"/>
    </source>
</evidence>
<comment type="caution">
    <text evidence="2">The sequence shown here is derived from an EMBL/GenBank/DDBJ whole genome shotgun (WGS) entry which is preliminary data.</text>
</comment>
<feature type="chain" id="PRO_5035215441" evidence="1">
    <location>
        <begin position="21"/>
        <end position="260"/>
    </location>
</feature>
<reference evidence="2" key="1">
    <citation type="submission" date="2020-12" db="EMBL/GenBank/DDBJ databases">
        <title>Snuella sp. nov., isolated from sediment in Incheon.</title>
        <authorList>
            <person name="Kim W."/>
        </authorList>
    </citation>
    <scope>NUCLEOTIDE SEQUENCE</scope>
    <source>
        <strain evidence="2">CAU 1569</strain>
    </source>
</reference>
<gene>
    <name evidence="2" type="ORF">JF259_02415</name>
</gene>
<name>A0A8J7IFN7_9FLAO</name>
<dbReference type="Proteomes" id="UP000610931">
    <property type="component" value="Unassembled WGS sequence"/>
</dbReference>
<dbReference type="Gene3D" id="3.40.390.10">
    <property type="entry name" value="Collagenase (Catalytic Domain)"/>
    <property type="match status" value="1"/>
</dbReference>
<proteinExistence type="predicted"/>
<evidence type="ECO:0000256" key="1">
    <source>
        <dbReference type="SAM" id="SignalP"/>
    </source>
</evidence>
<evidence type="ECO:0000313" key="3">
    <source>
        <dbReference type="Proteomes" id="UP000610931"/>
    </source>
</evidence>
<dbReference type="GO" id="GO:0008237">
    <property type="term" value="F:metallopeptidase activity"/>
    <property type="evidence" value="ECO:0007669"/>
    <property type="project" value="UniProtKB-KW"/>
</dbReference>
<feature type="signal peptide" evidence="1">
    <location>
        <begin position="1"/>
        <end position="20"/>
    </location>
</feature>
<keyword evidence="2" id="KW-0482">Metalloprotease</keyword>
<organism evidence="2 3">
    <name type="scientific">Snuella sedimenti</name>
    <dbReference type="NCBI Taxonomy" id="2798802"/>
    <lineage>
        <taxon>Bacteria</taxon>
        <taxon>Pseudomonadati</taxon>
        <taxon>Bacteroidota</taxon>
        <taxon>Flavobacteriia</taxon>
        <taxon>Flavobacteriales</taxon>
        <taxon>Flavobacteriaceae</taxon>
        <taxon>Snuella</taxon>
    </lineage>
</organism>
<dbReference type="EMBL" id="JAELVQ010000002">
    <property type="protein sequence ID" value="MBJ6366933.1"/>
    <property type="molecule type" value="Genomic_DNA"/>
</dbReference>
<sequence>MKHNILIPFFFLLFILQACTTDSDDATNNQETSVNKAANKKATGSASNDILSDDTYKSMVIELVYVDGFAPTQAAQDNFVSFLEARTHKPNGITIEKRAINSPEDDRLTIEEIVAIEDANRTKYNTNDTIAIWAFFTDGESDSNSEDSVVLGTAYRNTSFVIFEESIHDLSNSPFEPNRNLLEATVINHEFGHILGLTNLGATPQSDHEDPDHEKHCNVESCLMYWAVESAAGIANMIGSNSIPQLDDQCIADLRANGGK</sequence>
<dbReference type="RefSeq" id="WP_199112929.1">
    <property type="nucleotide sequence ID" value="NZ_JAELVQ010000002.1"/>
</dbReference>
<keyword evidence="3" id="KW-1185">Reference proteome</keyword>